<proteinExistence type="predicted"/>
<dbReference type="AlphaFoldDB" id="A3TXZ6"/>
<keyword evidence="2" id="KW-1185">Reference proteome</keyword>
<evidence type="ECO:0000313" key="2">
    <source>
        <dbReference type="Proteomes" id="UP000004318"/>
    </source>
</evidence>
<gene>
    <name evidence="1" type="ORF">OB2597_12838</name>
</gene>
<dbReference type="STRING" id="252305.OB2597_12838"/>
<evidence type="ECO:0000313" key="1">
    <source>
        <dbReference type="EMBL" id="EAQ03030.1"/>
    </source>
</evidence>
<comment type="caution">
    <text evidence="1">The sequence shown here is derived from an EMBL/GenBank/DDBJ whole genome shotgun (WGS) entry which is preliminary data.</text>
</comment>
<dbReference type="EMBL" id="AAMO01000005">
    <property type="protein sequence ID" value="EAQ03030.1"/>
    <property type="molecule type" value="Genomic_DNA"/>
</dbReference>
<accession>A3TXZ6</accession>
<protein>
    <submittedName>
        <fullName evidence="1">Uncharacterized protein</fullName>
    </submittedName>
</protein>
<name>A3TXZ6_PSEBH</name>
<reference evidence="1 2" key="1">
    <citation type="journal article" date="2010" name="J. Bacteriol.">
        <title>Genome sequences of Oceanicola granulosus HTCC2516(T) and Oceanicola batsensis HTCC2597(TDelta).</title>
        <authorList>
            <person name="Thrash J.C."/>
            <person name="Cho J.C."/>
            <person name="Vergin K.L."/>
            <person name="Giovannoni S.J."/>
        </authorList>
    </citation>
    <scope>NUCLEOTIDE SEQUENCE [LARGE SCALE GENOMIC DNA]</scope>
    <source>
        <strain evidence="2">ATCC BAA-863 / DSM 15984 / KCTC 12145 / HTCC2597</strain>
    </source>
</reference>
<organism evidence="1 2">
    <name type="scientific">Pseudooceanicola batsensis (strain ATCC BAA-863 / DSM 15984 / KCTC 12145 / HTCC2597)</name>
    <name type="common">Oceanicola batsensis</name>
    <dbReference type="NCBI Taxonomy" id="252305"/>
    <lineage>
        <taxon>Bacteria</taxon>
        <taxon>Pseudomonadati</taxon>
        <taxon>Pseudomonadota</taxon>
        <taxon>Alphaproteobacteria</taxon>
        <taxon>Rhodobacterales</taxon>
        <taxon>Paracoccaceae</taxon>
        <taxon>Pseudooceanicola</taxon>
    </lineage>
</organism>
<sequence length="95" mass="10185">MTSHQSVEINADGNTLCTSQSTDRDLTLVTNTVDLAEIIFSYQMDLIVNPGILADASLKTGFDDFTNELNCHPTLATLTGVNQCFGGGLGAYLRN</sequence>
<dbReference type="Proteomes" id="UP000004318">
    <property type="component" value="Unassembled WGS sequence"/>
</dbReference>
<dbReference type="HOGENOM" id="CLU_2370064_0_0_5"/>